<accession>A0A0N5AZE5</accession>
<proteinExistence type="predicted"/>
<sequence length="99" mass="11203">MSRQNQHKIEEALKASASGRAVSLIEKTLLSTGGSILNCKYEFTPTDKPFTSALPSDNSRVEGKYSELVFFARFYWPVAHISNVLAFCIYMLELERQHS</sequence>
<evidence type="ECO:0000313" key="2">
    <source>
        <dbReference type="WBParaSite" id="SMUV_0001036901-mRNA-1"/>
    </source>
</evidence>
<dbReference type="WBParaSite" id="SMUV_0001036901-mRNA-1">
    <property type="protein sequence ID" value="SMUV_0001036901-mRNA-1"/>
    <property type="gene ID" value="SMUV_0001036901"/>
</dbReference>
<organism evidence="1 2">
    <name type="scientific">Syphacia muris</name>
    <dbReference type="NCBI Taxonomy" id="451379"/>
    <lineage>
        <taxon>Eukaryota</taxon>
        <taxon>Metazoa</taxon>
        <taxon>Ecdysozoa</taxon>
        <taxon>Nematoda</taxon>
        <taxon>Chromadorea</taxon>
        <taxon>Rhabditida</taxon>
        <taxon>Spirurina</taxon>
        <taxon>Oxyuridomorpha</taxon>
        <taxon>Oxyuroidea</taxon>
        <taxon>Oxyuridae</taxon>
        <taxon>Syphacia</taxon>
    </lineage>
</organism>
<protein>
    <submittedName>
        <fullName evidence="2">Uncharacterized protein</fullName>
    </submittedName>
</protein>
<reference evidence="2" key="1">
    <citation type="submission" date="2017-02" db="UniProtKB">
        <authorList>
            <consortium name="WormBaseParasite"/>
        </authorList>
    </citation>
    <scope>IDENTIFICATION</scope>
</reference>
<evidence type="ECO:0000313" key="1">
    <source>
        <dbReference type="Proteomes" id="UP000046393"/>
    </source>
</evidence>
<keyword evidence="1" id="KW-1185">Reference proteome</keyword>
<name>A0A0N5AZE5_9BILA</name>
<dbReference type="Proteomes" id="UP000046393">
    <property type="component" value="Unplaced"/>
</dbReference>
<dbReference type="AlphaFoldDB" id="A0A0N5AZE5"/>